<reference evidence="2" key="2">
    <citation type="submission" date="2007-03" db="EMBL/GenBank/DDBJ databases">
        <authorList>
            <consortium name="The International Medicago Genome Annotation Group"/>
        </authorList>
    </citation>
    <scope>NUCLEOTIDE SEQUENCE</scope>
</reference>
<protein>
    <submittedName>
        <fullName evidence="2">Uncharacterized protein</fullName>
    </submittedName>
</protein>
<accession>A2Q5H2</accession>
<dbReference type="ExpressionAtlas" id="A2Q5H2">
    <property type="expression patterns" value="differential"/>
</dbReference>
<proteinExistence type="predicted"/>
<feature type="chain" id="PRO_5002644195" evidence="1">
    <location>
        <begin position="33"/>
        <end position="100"/>
    </location>
</feature>
<dbReference type="AlphaFoldDB" id="A2Q5H2"/>
<reference evidence="2" key="1">
    <citation type="submission" date="2005-08" db="EMBL/GenBank/DDBJ databases">
        <authorList>
            <person name="Town C.D."/>
        </authorList>
    </citation>
    <scope>NUCLEOTIDE SEQUENCE</scope>
</reference>
<keyword evidence="1" id="KW-0732">Signal</keyword>
<organism evidence="2">
    <name type="scientific">Medicago truncatula</name>
    <name type="common">Barrel medic</name>
    <name type="synonym">Medicago tribuloides</name>
    <dbReference type="NCBI Taxonomy" id="3880"/>
    <lineage>
        <taxon>Eukaryota</taxon>
        <taxon>Viridiplantae</taxon>
        <taxon>Streptophyta</taxon>
        <taxon>Embryophyta</taxon>
        <taxon>Tracheophyta</taxon>
        <taxon>Spermatophyta</taxon>
        <taxon>Magnoliopsida</taxon>
        <taxon>eudicotyledons</taxon>
        <taxon>Gunneridae</taxon>
        <taxon>Pentapetalae</taxon>
        <taxon>rosids</taxon>
        <taxon>fabids</taxon>
        <taxon>Fabales</taxon>
        <taxon>Fabaceae</taxon>
        <taxon>Papilionoideae</taxon>
        <taxon>50 kb inversion clade</taxon>
        <taxon>NPAAA clade</taxon>
        <taxon>Hologalegina</taxon>
        <taxon>IRL clade</taxon>
        <taxon>Trifolieae</taxon>
        <taxon>Medicago</taxon>
    </lineage>
</organism>
<feature type="signal peptide" evidence="1">
    <location>
        <begin position="1"/>
        <end position="32"/>
    </location>
</feature>
<sequence>MSKVEKTMKKSALFIAFSWLLLMVFTVVSANAENISAHTPTSKNMVVAVAGSYGSHRSIVAKYIVKKDVVNLSITRLKKTLYKFYICFSSHRHIKYCAAK</sequence>
<dbReference type="EMBL" id="AC161399">
    <property type="protein sequence ID" value="ABN08872.1"/>
    <property type="molecule type" value="Genomic_DNA"/>
</dbReference>
<evidence type="ECO:0000256" key="1">
    <source>
        <dbReference type="SAM" id="SignalP"/>
    </source>
</evidence>
<gene>
    <name evidence="2" type="ORF">MtrDRAFT_AC161399g22v2</name>
</gene>
<evidence type="ECO:0000313" key="2">
    <source>
        <dbReference type="EMBL" id="ABN08872.1"/>
    </source>
</evidence>
<name>A2Q5H2_MEDTR</name>